<dbReference type="SUPFAM" id="SSF55874">
    <property type="entry name" value="ATPase domain of HSP90 chaperone/DNA topoisomerase II/histidine kinase"/>
    <property type="match status" value="1"/>
</dbReference>
<evidence type="ECO:0000313" key="12">
    <source>
        <dbReference type="EMBL" id="MFC3152483.1"/>
    </source>
</evidence>
<dbReference type="PROSITE" id="PS50109">
    <property type="entry name" value="HIS_KIN"/>
    <property type="match status" value="1"/>
</dbReference>
<dbReference type="InterPro" id="IPR003661">
    <property type="entry name" value="HisK_dim/P_dom"/>
</dbReference>
<keyword evidence="7" id="KW-0472">Membrane</keyword>
<dbReference type="InterPro" id="IPR001610">
    <property type="entry name" value="PAC"/>
</dbReference>
<evidence type="ECO:0000256" key="1">
    <source>
        <dbReference type="ARBA" id="ARBA00000085"/>
    </source>
</evidence>
<keyword evidence="7" id="KW-1133">Transmembrane helix</keyword>
<dbReference type="Pfam" id="PF13426">
    <property type="entry name" value="PAS_9"/>
    <property type="match status" value="1"/>
</dbReference>
<sequence>MLAPEVGIAISGWAAACGIAIAWYTLWFRNLNHGALPRTQTSEHAKQTFYQFKAKHLQTTLSACPDAIFITNEQGIITYANPSSELIFGFSTDELLGNNVSMLMPEHIAQYHHQYLIDFHLTGQTGTIGRRREIQCCKKDGQVFPAELSLGASKENNHYVFIGIITDISERKAVESKHRKSEQLREILTNSAEGIMLLFTPQGICRLANKAAIESIQRSETDIIGHHISDFLNSDTAQERLRCIKLATECRESFNTQDVRDQRTFENTYTPIIDDNDQVSEVAIHALDITERLKYEASLKSAKKMAEDASKSKTLFITKVSHELKNPLHSILGFAHIIEDSIQSNGGSPQVDELKEATQTIIQSGSHILNLINDLLDISSAELDALPIKLSSLDTQSLIGSTVEMMKPIARASDIHLQIQVNSEFPIIIADQQRTKQVLTNLISNAIKYNRPGGVVSVHSYLSKHEQLSIAVKDNGIGIPPEDQKAIFNIFSRASNGLQSHGNGLGLHLCKQLVEQMRGSIHFQSSENNGSQFWFKLPLASLARQKLTSTQSASPSQLIEEHEPKARQAIESNSTLRLLVVEDNPSNLKLMKKITARMADYQYYQAETYSAGKHLLEQLSPDVLILDLNLPDGDGLALLDVATSVPRIVVLSAFIEHDQLRLSKDKVDLILNKPVNIRQLTDQLSRWHHEIRSEKQTKHSATQ</sequence>
<dbReference type="Pfam" id="PF00072">
    <property type="entry name" value="Response_reg"/>
    <property type="match status" value="1"/>
</dbReference>
<dbReference type="SMART" id="SM00387">
    <property type="entry name" value="HATPase_c"/>
    <property type="match status" value="1"/>
</dbReference>
<comment type="catalytic activity">
    <reaction evidence="1">
        <text>ATP + protein L-histidine = ADP + protein N-phospho-L-histidine.</text>
        <dbReference type="EC" id="2.7.13.3"/>
    </reaction>
</comment>
<gene>
    <name evidence="12" type="ORF">ACFOEK_15720</name>
</gene>
<dbReference type="InterPro" id="IPR000700">
    <property type="entry name" value="PAS-assoc_C"/>
</dbReference>
<dbReference type="InterPro" id="IPR001789">
    <property type="entry name" value="Sig_transdc_resp-reg_receiver"/>
</dbReference>
<evidence type="ECO:0000256" key="4">
    <source>
        <dbReference type="ARBA" id="ARBA00022679"/>
    </source>
</evidence>
<protein>
    <recommendedName>
        <fullName evidence="2">histidine kinase</fullName>
        <ecNumber evidence="2">2.7.13.3</ecNumber>
    </recommendedName>
</protein>
<dbReference type="SUPFAM" id="SSF55785">
    <property type="entry name" value="PYP-like sensor domain (PAS domain)"/>
    <property type="match status" value="2"/>
</dbReference>
<dbReference type="RefSeq" id="WP_386722413.1">
    <property type="nucleotide sequence ID" value="NZ_JBHRSZ010000007.1"/>
</dbReference>
<proteinExistence type="predicted"/>
<dbReference type="EC" id="2.7.13.3" evidence="2"/>
<feature type="domain" description="PAS" evidence="10">
    <location>
        <begin position="53"/>
        <end position="124"/>
    </location>
</feature>
<dbReference type="SUPFAM" id="SSF52172">
    <property type="entry name" value="CheY-like"/>
    <property type="match status" value="1"/>
</dbReference>
<keyword evidence="7" id="KW-0812">Transmembrane</keyword>
<dbReference type="PRINTS" id="PR00344">
    <property type="entry name" value="BCTRLSENSOR"/>
</dbReference>
<evidence type="ECO:0000256" key="5">
    <source>
        <dbReference type="ARBA" id="ARBA00022777"/>
    </source>
</evidence>
<dbReference type="Gene3D" id="3.30.450.20">
    <property type="entry name" value="PAS domain"/>
    <property type="match status" value="2"/>
</dbReference>
<feature type="domain" description="Histidine kinase" evidence="8">
    <location>
        <begin position="319"/>
        <end position="541"/>
    </location>
</feature>
<evidence type="ECO:0000259" key="9">
    <source>
        <dbReference type="PROSITE" id="PS50110"/>
    </source>
</evidence>
<dbReference type="Pfam" id="PF02518">
    <property type="entry name" value="HATPase_c"/>
    <property type="match status" value="1"/>
</dbReference>
<evidence type="ECO:0000256" key="3">
    <source>
        <dbReference type="ARBA" id="ARBA00022553"/>
    </source>
</evidence>
<dbReference type="InterPro" id="IPR013656">
    <property type="entry name" value="PAS_4"/>
</dbReference>
<evidence type="ECO:0000259" key="10">
    <source>
        <dbReference type="PROSITE" id="PS50112"/>
    </source>
</evidence>
<dbReference type="SUPFAM" id="SSF47384">
    <property type="entry name" value="Homodimeric domain of signal transducing histidine kinase"/>
    <property type="match status" value="1"/>
</dbReference>
<evidence type="ECO:0000259" key="8">
    <source>
        <dbReference type="PROSITE" id="PS50109"/>
    </source>
</evidence>
<keyword evidence="3 6" id="KW-0597">Phosphoprotein</keyword>
<dbReference type="InterPro" id="IPR004358">
    <property type="entry name" value="Sig_transdc_His_kin-like_C"/>
</dbReference>
<dbReference type="SMART" id="SM00091">
    <property type="entry name" value="PAS"/>
    <property type="match status" value="2"/>
</dbReference>
<dbReference type="CDD" id="cd00156">
    <property type="entry name" value="REC"/>
    <property type="match status" value="1"/>
</dbReference>
<dbReference type="Pfam" id="PF00512">
    <property type="entry name" value="HisKA"/>
    <property type="match status" value="1"/>
</dbReference>
<evidence type="ECO:0000256" key="2">
    <source>
        <dbReference type="ARBA" id="ARBA00012438"/>
    </source>
</evidence>
<feature type="modified residue" description="4-aspartylphosphate" evidence="6">
    <location>
        <position position="627"/>
    </location>
</feature>
<evidence type="ECO:0000259" key="11">
    <source>
        <dbReference type="PROSITE" id="PS50113"/>
    </source>
</evidence>
<dbReference type="Proteomes" id="UP001595476">
    <property type="component" value="Unassembled WGS sequence"/>
</dbReference>
<dbReference type="EMBL" id="JBHRSZ010000007">
    <property type="protein sequence ID" value="MFC3152483.1"/>
    <property type="molecule type" value="Genomic_DNA"/>
</dbReference>
<dbReference type="Pfam" id="PF08448">
    <property type="entry name" value="PAS_4"/>
    <property type="match status" value="1"/>
</dbReference>
<organism evidence="12 13">
    <name type="scientific">Litoribrevibacter euphylliae</name>
    <dbReference type="NCBI Taxonomy" id="1834034"/>
    <lineage>
        <taxon>Bacteria</taxon>
        <taxon>Pseudomonadati</taxon>
        <taxon>Pseudomonadota</taxon>
        <taxon>Gammaproteobacteria</taxon>
        <taxon>Oceanospirillales</taxon>
        <taxon>Oceanospirillaceae</taxon>
        <taxon>Litoribrevibacter</taxon>
    </lineage>
</organism>
<comment type="caution">
    <text evidence="12">The sequence shown here is derived from an EMBL/GenBank/DDBJ whole genome shotgun (WGS) entry which is preliminary data.</text>
</comment>
<dbReference type="CDD" id="cd00130">
    <property type="entry name" value="PAS"/>
    <property type="match status" value="1"/>
</dbReference>
<dbReference type="PANTHER" id="PTHR43047">
    <property type="entry name" value="TWO-COMPONENT HISTIDINE PROTEIN KINASE"/>
    <property type="match status" value="1"/>
</dbReference>
<evidence type="ECO:0000256" key="6">
    <source>
        <dbReference type="PROSITE-ProRule" id="PRU00169"/>
    </source>
</evidence>
<dbReference type="Gene3D" id="3.30.565.10">
    <property type="entry name" value="Histidine kinase-like ATPase, C-terminal domain"/>
    <property type="match status" value="1"/>
</dbReference>
<feature type="domain" description="PAC" evidence="11">
    <location>
        <begin position="130"/>
        <end position="180"/>
    </location>
</feature>
<dbReference type="NCBIfam" id="TIGR00229">
    <property type="entry name" value="sensory_box"/>
    <property type="match status" value="2"/>
</dbReference>
<dbReference type="InterPro" id="IPR003594">
    <property type="entry name" value="HATPase_dom"/>
</dbReference>
<dbReference type="SMART" id="SM00448">
    <property type="entry name" value="REC"/>
    <property type="match status" value="1"/>
</dbReference>
<dbReference type="InterPro" id="IPR036097">
    <property type="entry name" value="HisK_dim/P_sf"/>
</dbReference>
<dbReference type="InterPro" id="IPR005467">
    <property type="entry name" value="His_kinase_dom"/>
</dbReference>
<keyword evidence="5" id="KW-0418">Kinase</keyword>
<dbReference type="PROSITE" id="PS50110">
    <property type="entry name" value="RESPONSE_REGULATORY"/>
    <property type="match status" value="1"/>
</dbReference>
<dbReference type="PANTHER" id="PTHR43047:SF72">
    <property type="entry name" value="OSMOSENSING HISTIDINE PROTEIN KINASE SLN1"/>
    <property type="match status" value="1"/>
</dbReference>
<keyword evidence="4" id="KW-0808">Transferase</keyword>
<feature type="transmembrane region" description="Helical" evidence="7">
    <location>
        <begin position="6"/>
        <end position="28"/>
    </location>
</feature>
<keyword evidence="13" id="KW-1185">Reference proteome</keyword>
<dbReference type="CDD" id="cd00082">
    <property type="entry name" value="HisKA"/>
    <property type="match status" value="1"/>
</dbReference>
<name>A0ABV7HIM9_9GAMM</name>
<accession>A0ABV7HIM9</accession>
<dbReference type="PROSITE" id="PS50112">
    <property type="entry name" value="PAS"/>
    <property type="match status" value="1"/>
</dbReference>
<dbReference type="SMART" id="SM00388">
    <property type="entry name" value="HisKA"/>
    <property type="match status" value="1"/>
</dbReference>
<dbReference type="InterPro" id="IPR035965">
    <property type="entry name" value="PAS-like_dom_sf"/>
</dbReference>
<dbReference type="SMART" id="SM00086">
    <property type="entry name" value="PAC"/>
    <property type="match status" value="2"/>
</dbReference>
<reference evidence="13" key="1">
    <citation type="journal article" date="2019" name="Int. J. Syst. Evol. Microbiol.">
        <title>The Global Catalogue of Microorganisms (GCM) 10K type strain sequencing project: providing services to taxonomists for standard genome sequencing and annotation.</title>
        <authorList>
            <consortium name="The Broad Institute Genomics Platform"/>
            <consortium name="The Broad Institute Genome Sequencing Center for Infectious Disease"/>
            <person name="Wu L."/>
            <person name="Ma J."/>
        </authorList>
    </citation>
    <scope>NUCLEOTIDE SEQUENCE [LARGE SCALE GENOMIC DNA]</scope>
    <source>
        <strain evidence="13">KCTC 52438</strain>
    </source>
</reference>
<dbReference type="InterPro" id="IPR036890">
    <property type="entry name" value="HATPase_C_sf"/>
</dbReference>
<dbReference type="InterPro" id="IPR011006">
    <property type="entry name" value="CheY-like_superfamily"/>
</dbReference>
<dbReference type="Gene3D" id="3.40.50.2300">
    <property type="match status" value="1"/>
</dbReference>
<dbReference type="PROSITE" id="PS50113">
    <property type="entry name" value="PAC"/>
    <property type="match status" value="1"/>
</dbReference>
<evidence type="ECO:0000313" key="13">
    <source>
        <dbReference type="Proteomes" id="UP001595476"/>
    </source>
</evidence>
<dbReference type="Gene3D" id="1.10.287.130">
    <property type="match status" value="1"/>
</dbReference>
<dbReference type="InterPro" id="IPR000014">
    <property type="entry name" value="PAS"/>
</dbReference>
<feature type="domain" description="Response regulatory" evidence="9">
    <location>
        <begin position="577"/>
        <end position="688"/>
    </location>
</feature>
<evidence type="ECO:0000256" key="7">
    <source>
        <dbReference type="SAM" id="Phobius"/>
    </source>
</evidence>